<accession>A0A2H3JP41</accession>
<dbReference type="Proteomes" id="UP000218811">
    <property type="component" value="Unassembled WGS sequence"/>
</dbReference>
<keyword evidence="2" id="KW-1185">Reference proteome</keyword>
<dbReference type="OrthoDB" id="952271at2759"/>
<gene>
    <name evidence="1" type="ORF">WOLCODRAFT_117451</name>
</gene>
<dbReference type="AlphaFoldDB" id="A0A2H3JP41"/>
<evidence type="ECO:0000313" key="2">
    <source>
        <dbReference type="Proteomes" id="UP000218811"/>
    </source>
</evidence>
<proteinExistence type="predicted"/>
<protein>
    <submittedName>
        <fullName evidence="1">Uncharacterized protein</fullName>
    </submittedName>
</protein>
<dbReference type="EMBL" id="KB468053">
    <property type="protein sequence ID" value="PCH40569.1"/>
    <property type="molecule type" value="Genomic_DNA"/>
</dbReference>
<reference evidence="1 2" key="1">
    <citation type="journal article" date="2012" name="Science">
        <title>The Paleozoic origin of enzymatic lignin decomposition reconstructed from 31 fungal genomes.</title>
        <authorList>
            <person name="Floudas D."/>
            <person name="Binder M."/>
            <person name="Riley R."/>
            <person name="Barry K."/>
            <person name="Blanchette R.A."/>
            <person name="Henrissat B."/>
            <person name="Martinez A.T."/>
            <person name="Otillar R."/>
            <person name="Spatafora J.W."/>
            <person name="Yadav J.S."/>
            <person name="Aerts A."/>
            <person name="Benoit I."/>
            <person name="Boyd A."/>
            <person name="Carlson A."/>
            <person name="Copeland A."/>
            <person name="Coutinho P.M."/>
            <person name="de Vries R.P."/>
            <person name="Ferreira P."/>
            <person name="Findley K."/>
            <person name="Foster B."/>
            <person name="Gaskell J."/>
            <person name="Glotzer D."/>
            <person name="Gorecki P."/>
            <person name="Heitman J."/>
            <person name="Hesse C."/>
            <person name="Hori C."/>
            <person name="Igarashi K."/>
            <person name="Jurgens J.A."/>
            <person name="Kallen N."/>
            <person name="Kersten P."/>
            <person name="Kohler A."/>
            <person name="Kuees U."/>
            <person name="Kumar T.K.A."/>
            <person name="Kuo A."/>
            <person name="LaButti K."/>
            <person name="Larrondo L.F."/>
            <person name="Lindquist E."/>
            <person name="Ling A."/>
            <person name="Lombard V."/>
            <person name="Lucas S."/>
            <person name="Lundell T."/>
            <person name="Martin R."/>
            <person name="McLaughlin D.J."/>
            <person name="Morgenstern I."/>
            <person name="Morin E."/>
            <person name="Murat C."/>
            <person name="Nagy L.G."/>
            <person name="Nolan M."/>
            <person name="Ohm R.A."/>
            <person name="Patyshakuliyeva A."/>
            <person name="Rokas A."/>
            <person name="Ruiz-Duenas F.J."/>
            <person name="Sabat G."/>
            <person name="Salamov A."/>
            <person name="Samejima M."/>
            <person name="Schmutz J."/>
            <person name="Slot J.C."/>
            <person name="St John F."/>
            <person name="Stenlid J."/>
            <person name="Sun H."/>
            <person name="Sun S."/>
            <person name="Syed K."/>
            <person name="Tsang A."/>
            <person name="Wiebenga A."/>
            <person name="Young D."/>
            <person name="Pisabarro A."/>
            <person name="Eastwood D.C."/>
            <person name="Martin F."/>
            <person name="Cullen D."/>
            <person name="Grigoriev I.V."/>
            <person name="Hibbett D.S."/>
        </authorList>
    </citation>
    <scope>NUCLEOTIDE SEQUENCE [LARGE SCALE GENOMIC DNA]</scope>
    <source>
        <strain evidence="1 2">MD-104</strain>
    </source>
</reference>
<organism evidence="1 2">
    <name type="scientific">Wolfiporia cocos (strain MD-104)</name>
    <name type="common">Brown rot fungus</name>
    <dbReference type="NCBI Taxonomy" id="742152"/>
    <lineage>
        <taxon>Eukaryota</taxon>
        <taxon>Fungi</taxon>
        <taxon>Dikarya</taxon>
        <taxon>Basidiomycota</taxon>
        <taxon>Agaricomycotina</taxon>
        <taxon>Agaricomycetes</taxon>
        <taxon>Polyporales</taxon>
        <taxon>Phaeolaceae</taxon>
        <taxon>Wolfiporia</taxon>
    </lineage>
</organism>
<name>A0A2H3JP41_WOLCO</name>
<sequence>MTEWEHRAAQNGTPGYAIYKGNIKKPDLDDRHYRLIHLESGTRTMLAHDPAIFKGWLIFRAFDNQGIQAFPRRKRFSLIRFLKRRSHQCCDRTFVCVLLVLY</sequence>
<evidence type="ECO:0000313" key="1">
    <source>
        <dbReference type="EMBL" id="PCH40569.1"/>
    </source>
</evidence>